<dbReference type="Proteomes" id="UP000886188">
    <property type="component" value="Unassembled WGS sequence"/>
</dbReference>
<dbReference type="NCBIfam" id="NF002490">
    <property type="entry name" value="PRK01777.1"/>
    <property type="match status" value="1"/>
</dbReference>
<dbReference type="PANTHER" id="PTHR37483:SF1">
    <property type="entry name" value="UPF0125 PROTEIN RATB"/>
    <property type="match status" value="1"/>
</dbReference>
<dbReference type="AlphaFoldDB" id="A0A7V1CW41"/>
<sequence length="109" mass="11874">MIKVEVVYALPTTATCLLVEVPTGTTAEEAVIQSGILAKCPEIDGLALTLGVWNRTCKLTQVLEDGDRIEIYRPLIADPKDARRKRAEKAKDEGRANKVTGGRPLDKAK</sequence>
<evidence type="ECO:0000313" key="4">
    <source>
        <dbReference type="EMBL" id="HEA15421.1"/>
    </source>
</evidence>
<organism evidence="4">
    <name type="scientific">Pseudoalteromonas prydzensis</name>
    <dbReference type="NCBI Taxonomy" id="182141"/>
    <lineage>
        <taxon>Bacteria</taxon>
        <taxon>Pseudomonadati</taxon>
        <taxon>Pseudomonadota</taxon>
        <taxon>Gammaproteobacteria</taxon>
        <taxon>Alteromonadales</taxon>
        <taxon>Pseudoalteromonadaceae</taxon>
        <taxon>Pseudoalteromonas</taxon>
    </lineage>
</organism>
<dbReference type="HAMAP" id="MF_00460">
    <property type="entry name" value="UPF0125_RnfH"/>
    <property type="match status" value="1"/>
</dbReference>
<comment type="caution">
    <text evidence="4">The sequence shown here is derived from an EMBL/GenBank/DDBJ whole genome shotgun (WGS) entry which is preliminary data.</text>
</comment>
<feature type="region of interest" description="Disordered" evidence="3">
    <location>
        <begin position="82"/>
        <end position="109"/>
    </location>
</feature>
<comment type="similarity">
    <text evidence="1 2">Belongs to the UPF0125 (RnfH) family.</text>
</comment>
<evidence type="ECO:0000256" key="3">
    <source>
        <dbReference type="SAM" id="MobiDB-lite"/>
    </source>
</evidence>
<dbReference type="RefSeq" id="WP_304179432.1">
    <property type="nucleotide sequence ID" value="NZ_DRGM01000037.1"/>
</dbReference>
<dbReference type="Pfam" id="PF03658">
    <property type="entry name" value="Ub-RnfH"/>
    <property type="match status" value="1"/>
</dbReference>
<dbReference type="SUPFAM" id="SSF54285">
    <property type="entry name" value="MoaD/ThiS"/>
    <property type="match status" value="1"/>
</dbReference>
<accession>A0A7V1CW41</accession>
<gene>
    <name evidence="4" type="ORF">ENH88_03025</name>
</gene>
<dbReference type="InterPro" id="IPR016155">
    <property type="entry name" value="Mopterin_synth/thiamin_S_b"/>
</dbReference>
<dbReference type="InterPro" id="IPR037021">
    <property type="entry name" value="RnfH_sf"/>
</dbReference>
<dbReference type="InterPro" id="IPR005346">
    <property type="entry name" value="RnfH"/>
</dbReference>
<dbReference type="EMBL" id="DRGM01000037">
    <property type="protein sequence ID" value="HEA15421.1"/>
    <property type="molecule type" value="Genomic_DNA"/>
</dbReference>
<reference evidence="4" key="1">
    <citation type="journal article" date="2020" name="mSystems">
        <title>Genome- and Community-Level Interaction Insights into Carbon Utilization and Element Cycling Functions of Hydrothermarchaeota in Hydrothermal Sediment.</title>
        <authorList>
            <person name="Zhou Z."/>
            <person name="Liu Y."/>
            <person name="Xu W."/>
            <person name="Pan J."/>
            <person name="Luo Z.H."/>
            <person name="Li M."/>
        </authorList>
    </citation>
    <scope>NUCLEOTIDE SEQUENCE [LARGE SCALE GENOMIC DNA]</scope>
    <source>
        <strain evidence="4">HyVt-346</strain>
    </source>
</reference>
<name>A0A7V1CW41_9GAMM</name>
<dbReference type="Gene3D" id="3.10.20.280">
    <property type="entry name" value="RnfH-like"/>
    <property type="match status" value="1"/>
</dbReference>
<protein>
    <recommendedName>
        <fullName evidence="2">UPF0125 protein ENH88_03025</fullName>
    </recommendedName>
</protein>
<dbReference type="PANTHER" id="PTHR37483">
    <property type="entry name" value="UPF0125 PROTEIN RATB"/>
    <property type="match status" value="1"/>
</dbReference>
<evidence type="ECO:0000256" key="1">
    <source>
        <dbReference type="ARBA" id="ARBA00010645"/>
    </source>
</evidence>
<evidence type="ECO:0000256" key="2">
    <source>
        <dbReference type="HAMAP-Rule" id="MF_00460"/>
    </source>
</evidence>
<proteinExistence type="inferred from homology"/>